<keyword evidence="4 5" id="KW-0472">Membrane</keyword>
<gene>
    <name evidence="6" type="ORF">K0U00_10390</name>
</gene>
<proteinExistence type="predicted"/>
<dbReference type="EMBL" id="JAHZIK010000201">
    <property type="protein sequence ID" value="MBW7454439.1"/>
    <property type="molecule type" value="Genomic_DNA"/>
</dbReference>
<keyword evidence="3 5" id="KW-1133">Transmembrane helix</keyword>
<organism evidence="6 7">
    <name type="scientific">Paenibacillus sepulcri</name>
    <dbReference type="NCBI Taxonomy" id="359917"/>
    <lineage>
        <taxon>Bacteria</taxon>
        <taxon>Bacillati</taxon>
        <taxon>Bacillota</taxon>
        <taxon>Bacilli</taxon>
        <taxon>Bacillales</taxon>
        <taxon>Paenibacillaceae</taxon>
        <taxon>Paenibacillus</taxon>
    </lineage>
</organism>
<sequence>LMTAGYEQLLLMSNPATAAVGTVLDTYVIQAGLREGRLSYATAVGLFQSIIAFILILTVNRIGKKVSETSLF</sequence>
<evidence type="ECO:0000256" key="3">
    <source>
        <dbReference type="ARBA" id="ARBA00022989"/>
    </source>
</evidence>
<keyword evidence="7" id="KW-1185">Reference proteome</keyword>
<evidence type="ECO:0000256" key="1">
    <source>
        <dbReference type="ARBA" id="ARBA00004141"/>
    </source>
</evidence>
<dbReference type="Gene3D" id="1.10.3720.10">
    <property type="entry name" value="MetI-like"/>
    <property type="match status" value="1"/>
</dbReference>
<feature type="transmembrane region" description="Helical" evidence="5">
    <location>
        <begin position="38"/>
        <end position="59"/>
    </location>
</feature>
<dbReference type="InterPro" id="IPR035906">
    <property type="entry name" value="MetI-like_sf"/>
</dbReference>
<evidence type="ECO:0000256" key="5">
    <source>
        <dbReference type="SAM" id="Phobius"/>
    </source>
</evidence>
<comment type="subcellular location">
    <subcellularLocation>
        <location evidence="1">Membrane</location>
        <topology evidence="1">Multi-pass membrane protein</topology>
    </subcellularLocation>
</comment>
<accession>A0ABS7C0K3</accession>
<feature type="non-terminal residue" evidence="6">
    <location>
        <position position="1"/>
    </location>
</feature>
<evidence type="ECO:0000313" key="7">
    <source>
        <dbReference type="Proteomes" id="UP001519887"/>
    </source>
</evidence>
<evidence type="ECO:0000313" key="6">
    <source>
        <dbReference type="EMBL" id="MBW7454439.1"/>
    </source>
</evidence>
<evidence type="ECO:0000256" key="2">
    <source>
        <dbReference type="ARBA" id="ARBA00022692"/>
    </source>
</evidence>
<dbReference type="Proteomes" id="UP001519887">
    <property type="component" value="Unassembled WGS sequence"/>
</dbReference>
<evidence type="ECO:0000256" key="4">
    <source>
        <dbReference type="ARBA" id="ARBA00023136"/>
    </source>
</evidence>
<protein>
    <submittedName>
        <fullName evidence="6">Sugar ABC transporter permease</fullName>
    </submittedName>
</protein>
<name>A0ABS7C0K3_9BACL</name>
<comment type="caution">
    <text evidence="6">The sequence shown here is derived from an EMBL/GenBank/DDBJ whole genome shotgun (WGS) entry which is preliminary data.</text>
</comment>
<keyword evidence="2 5" id="KW-0812">Transmembrane</keyword>
<reference evidence="6 7" key="1">
    <citation type="submission" date="2021-07" db="EMBL/GenBank/DDBJ databases">
        <title>Paenibacillus radiodurans sp. nov., isolated from the southeastern edge of Tengger Desert.</title>
        <authorList>
            <person name="Zhang G."/>
        </authorList>
    </citation>
    <scope>NUCLEOTIDE SEQUENCE [LARGE SCALE GENOMIC DNA]</scope>
    <source>
        <strain evidence="6 7">CCM 7311</strain>
    </source>
</reference>